<proteinExistence type="predicted"/>
<dbReference type="EMBL" id="NKXO01000015">
    <property type="protein sequence ID" value="PKQ69840.1"/>
    <property type="molecule type" value="Genomic_DNA"/>
</dbReference>
<evidence type="ECO:0000313" key="1">
    <source>
        <dbReference type="EMBL" id="PKQ69840.1"/>
    </source>
</evidence>
<dbReference type="Proteomes" id="UP000233387">
    <property type="component" value="Unassembled WGS sequence"/>
</dbReference>
<dbReference type="OrthoDB" id="998001at2"/>
<gene>
    <name evidence="1" type="ORF">Rain11_1175</name>
</gene>
<name>A0A2N3IHK5_9BACT</name>
<sequence>MWKRILLLIVLVYLFLRFWRLIFAWLRYHLGGETKKVHIHITHEHIVSEKNRRKIKDEGEYVDFEEVK</sequence>
<evidence type="ECO:0000313" key="2">
    <source>
        <dbReference type="Proteomes" id="UP000233387"/>
    </source>
</evidence>
<dbReference type="AlphaFoldDB" id="A0A2N3IHK5"/>
<accession>A0A2N3IHK5</accession>
<keyword evidence="2" id="KW-1185">Reference proteome</keyword>
<evidence type="ECO:0008006" key="3">
    <source>
        <dbReference type="Google" id="ProtNLM"/>
    </source>
</evidence>
<protein>
    <recommendedName>
        <fullName evidence="3">DUF4834 domain-containing protein</fullName>
    </recommendedName>
</protein>
<reference evidence="1 2" key="1">
    <citation type="submission" date="2017-06" db="EMBL/GenBank/DDBJ databases">
        <title>Raineya orbicola gen. nov., sp. nov. a slightly thermophilic bacterium of the phylum Bacteroidetes and the description of Raineyaceae fam. nov.</title>
        <authorList>
            <person name="Albuquerque L."/>
            <person name="Polonia A.R.M."/>
            <person name="Barroso C."/>
            <person name="Froufe H.J.C."/>
            <person name="Lage O."/>
            <person name="Lobo-Da-Cunha A."/>
            <person name="Egas C."/>
            <person name="Da Costa M.S."/>
        </authorList>
    </citation>
    <scope>NUCLEOTIDE SEQUENCE [LARGE SCALE GENOMIC DNA]</scope>
    <source>
        <strain evidence="1 2">SPSPC-11</strain>
    </source>
</reference>
<comment type="caution">
    <text evidence="1">The sequence shown here is derived from an EMBL/GenBank/DDBJ whole genome shotgun (WGS) entry which is preliminary data.</text>
</comment>
<dbReference type="RefSeq" id="WP_101358437.1">
    <property type="nucleotide sequence ID" value="NZ_NKXO01000015.1"/>
</dbReference>
<organism evidence="1 2">
    <name type="scientific">Raineya orbicola</name>
    <dbReference type="NCBI Taxonomy" id="2016530"/>
    <lineage>
        <taxon>Bacteria</taxon>
        <taxon>Pseudomonadati</taxon>
        <taxon>Bacteroidota</taxon>
        <taxon>Cytophagia</taxon>
        <taxon>Cytophagales</taxon>
        <taxon>Raineyaceae</taxon>
        <taxon>Raineya</taxon>
    </lineage>
</organism>